<dbReference type="GO" id="GO:0005829">
    <property type="term" value="C:cytosol"/>
    <property type="evidence" value="ECO:0007669"/>
    <property type="project" value="TreeGrafter"/>
</dbReference>
<accession>A0A350H7U5</accession>
<dbReference type="GO" id="GO:0032153">
    <property type="term" value="C:cell division site"/>
    <property type="evidence" value="ECO:0007669"/>
    <property type="project" value="TreeGrafter"/>
</dbReference>
<comment type="subunit">
    <text evidence="8">Homodimer. Interacts with FtsZ.</text>
</comment>
<dbReference type="Gene3D" id="6.10.250.790">
    <property type="match status" value="1"/>
</dbReference>
<dbReference type="PANTHER" id="PTHR34981:SF1">
    <property type="entry name" value="CELL DIVISION PROTEIN ZAPA"/>
    <property type="match status" value="1"/>
</dbReference>
<comment type="function">
    <text evidence="7">Activator of cell division through the inhibition of FtsZ GTPase activity, therefore promoting FtsZ assembly into bundles of protofilaments necessary for the formation of the division Z ring. It is recruited early at mid-cell but it is not essential for cell division.</text>
</comment>
<keyword evidence="4" id="KW-0132">Cell division</keyword>
<name>A0A350H7U5_UNCW3</name>
<dbReference type="SUPFAM" id="SSF102829">
    <property type="entry name" value="Cell division protein ZapA-like"/>
    <property type="match status" value="1"/>
</dbReference>
<reference evidence="11 12" key="1">
    <citation type="journal article" date="2018" name="Nat. Biotechnol.">
        <title>A standardized bacterial taxonomy based on genome phylogeny substantially revises the tree of life.</title>
        <authorList>
            <person name="Parks D.H."/>
            <person name="Chuvochina M."/>
            <person name="Waite D.W."/>
            <person name="Rinke C."/>
            <person name="Skarshewski A."/>
            <person name="Chaumeil P.A."/>
            <person name="Hugenholtz P."/>
        </authorList>
    </citation>
    <scope>NUCLEOTIDE SEQUENCE [LARGE SCALE GENOMIC DNA]</scope>
    <source>
        <strain evidence="11">UBA9956</strain>
    </source>
</reference>
<keyword evidence="3" id="KW-0963">Cytoplasm</keyword>
<evidence type="ECO:0000256" key="10">
    <source>
        <dbReference type="SAM" id="Coils"/>
    </source>
</evidence>
<dbReference type="AlphaFoldDB" id="A0A350H7U5"/>
<protein>
    <recommendedName>
        <fullName evidence="2">Cell division protein ZapA</fullName>
    </recommendedName>
    <alternativeName>
        <fullName evidence="9">Z ring-associated protein ZapA</fullName>
    </alternativeName>
</protein>
<evidence type="ECO:0000256" key="6">
    <source>
        <dbReference type="ARBA" id="ARBA00023306"/>
    </source>
</evidence>
<dbReference type="GO" id="GO:0000921">
    <property type="term" value="P:septin ring assembly"/>
    <property type="evidence" value="ECO:0007669"/>
    <property type="project" value="TreeGrafter"/>
</dbReference>
<dbReference type="Pfam" id="PF05164">
    <property type="entry name" value="ZapA"/>
    <property type="match status" value="1"/>
</dbReference>
<dbReference type="GO" id="GO:0030428">
    <property type="term" value="C:cell septum"/>
    <property type="evidence" value="ECO:0007669"/>
    <property type="project" value="TreeGrafter"/>
</dbReference>
<proteinExistence type="predicted"/>
<keyword evidence="10" id="KW-0175">Coiled coil</keyword>
<dbReference type="InterPro" id="IPR036192">
    <property type="entry name" value="Cell_div_ZapA-like_sf"/>
</dbReference>
<organism evidence="11 12">
    <name type="scientific">candidate division WOR-3 bacterium</name>
    <dbReference type="NCBI Taxonomy" id="2052148"/>
    <lineage>
        <taxon>Bacteria</taxon>
        <taxon>Bacteria division WOR-3</taxon>
    </lineage>
</organism>
<evidence type="ECO:0000256" key="1">
    <source>
        <dbReference type="ARBA" id="ARBA00004496"/>
    </source>
</evidence>
<dbReference type="InterPro" id="IPR007838">
    <property type="entry name" value="Cell_div_ZapA-like"/>
</dbReference>
<gene>
    <name evidence="11" type="ORF">DCW38_00265</name>
</gene>
<dbReference type="Proteomes" id="UP000264062">
    <property type="component" value="Unassembled WGS sequence"/>
</dbReference>
<evidence type="ECO:0000256" key="4">
    <source>
        <dbReference type="ARBA" id="ARBA00022618"/>
    </source>
</evidence>
<evidence type="ECO:0000256" key="2">
    <source>
        <dbReference type="ARBA" id="ARBA00015195"/>
    </source>
</evidence>
<evidence type="ECO:0000313" key="11">
    <source>
        <dbReference type="EMBL" id="HAV91611.1"/>
    </source>
</evidence>
<dbReference type="GO" id="GO:0000917">
    <property type="term" value="P:division septum assembly"/>
    <property type="evidence" value="ECO:0007669"/>
    <property type="project" value="UniProtKB-KW"/>
</dbReference>
<evidence type="ECO:0000256" key="5">
    <source>
        <dbReference type="ARBA" id="ARBA00023210"/>
    </source>
</evidence>
<dbReference type="GO" id="GO:0043093">
    <property type="term" value="P:FtsZ-dependent cytokinesis"/>
    <property type="evidence" value="ECO:0007669"/>
    <property type="project" value="TreeGrafter"/>
</dbReference>
<feature type="coiled-coil region" evidence="10">
    <location>
        <begin position="61"/>
        <end position="88"/>
    </location>
</feature>
<evidence type="ECO:0000256" key="8">
    <source>
        <dbReference type="ARBA" id="ARBA00026068"/>
    </source>
</evidence>
<dbReference type="InterPro" id="IPR053712">
    <property type="entry name" value="Bac_CellDiv_Activator"/>
</dbReference>
<keyword evidence="5" id="KW-0717">Septation</keyword>
<sequence length="90" mass="10593">MNEKKEIKEITLHVFGKDFFIQTDMDEDYTRSIAKHLSDEMKSIARNAGAEKYEKIAVIAAMNIIDKYFALEKQYKDMEERLSDILDKIK</sequence>
<keyword evidence="6" id="KW-0131">Cell cycle</keyword>
<dbReference type="EMBL" id="DMZY01000009">
    <property type="protein sequence ID" value="HAV91611.1"/>
    <property type="molecule type" value="Genomic_DNA"/>
</dbReference>
<evidence type="ECO:0000256" key="9">
    <source>
        <dbReference type="ARBA" id="ARBA00033158"/>
    </source>
</evidence>
<comment type="subcellular location">
    <subcellularLocation>
        <location evidence="1">Cytoplasm</location>
    </subcellularLocation>
</comment>
<evidence type="ECO:0000256" key="7">
    <source>
        <dbReference type="ARBA" id="ARBA00024910"/>
    </source>
</evidence>
<evidence type="ECO:0000256" key="3">
    <source>
        <dbReference type="ARBA" id="ARBA00022490"/>
    </source>
</evidence>
<comment type="caution">
    <text evidence="11">The sequence shown here is derived from an EMBL/GenBank/DDBJ whole genome shotgun (WGS) entry which is preliminary data.</text>
</comment>
<evidence type="ECO:0000313" key="12">
    <source>
        <dbReference type="Proteomes" id="UP000264062"/>
    </source>
</evidence>
<dbReference type="PANTHER" id="PTHR34981">
    <property type="entry name" value="CELL DIVISION PROTEIN ZAPA"/>
    <property type="match status" value="1"/>
</dbReference>